<accession>A0A5C8GJZ9</accession>
<dbReference type="PANTHER" id="PTHR40940:SF2">
    <property type="entry name" value="BATD"/>
    <property type="match status" value="1"/>
</dbReference>
<gene>
    <name evidence="3" type="ORF">ETF27_05255</name>
</gene>
<dbReference type="InterPro" id="IPR019734">
    <property type="entry name" value="TPR_rpt"/>
</dbReference>
<dbReference type="PROSITE" id="PS50005">
    <property type="entry name" value="TPR"/>
    <property type="match status" value="1"/>
</dbReference>
<dbReference type="SMART" id="SM00028">
    <property type="entry name" value="TPR"/>
    <property type="match status" value="1"/>
</dbReference>
<dbReference type="EMBL" id="SDIK01000035">
    <property type="protein sequence ID" value="TXJ62293.1"/>
    <property type="molecule type" value="Genomic_DNA"/>
</dbReference>
<feature type="transmembrane region" description="Helical" evidence="2">
    <location>
        <begin position="606"/>
        <end position="623"/>
    </location>
</feature>
<dbReference type="PANTHER" id="PTHR40940">
    <property type="entry name" value="PROTEIN BATD-RELATED"/>
    <property type="match status" value="1"/>
</dbReference>
<keyword evidence="2" id="KW-0812">Transmembrane</keyword>
<feature type="repeat" description="TPR" evidence="1">
    <location>
        <begin position="659"/>
        <end position="692"/>
    </location>
</feature>
<feature type="transmembrane region" description="Helical" evidence="2">
    <location>
        <begin position="765"/>
        <end position="784"/>
    </location>
</feature>
<dbReference type="SUPFAM" id="SSF48452">
    <property type="entry name" value="TPR-like"/>
    <property type="match status" value="1"/>
</dbReference>
<dbReference type="Proteomes" id="UP000321612">
    <property type="component" value="Unassembled WGS sequence"/>
</dbReference>
<reference evidence="4" key="1">
    <citation type="submission" date="2019-05" db="EMBL/GenBank/DDBJ databases">
        <title>Prevotella brunnea sp. nov., isolated from a wound of a patient.</title>
        <authorList>
            <person name="Buhl M."/>
        </authorList>
    </citation>
    <scope>NUCLEOTIDE SEQUENCE [LARGE SCALE GENOMIC DNA]</scope>
    <source>
        <strain evidence="4">A2672</strain>
    </source>
</reference>
<dbReference type="InterPro" id="IPR025738">
    <property type="entry name" value="BatD"/>
</dbReference>
<feature type="transmembrane region" description="Helical" evidence="2">
    <location>
        <begin position="733"/>
        <end position="753"/>
    </location>
</feature>
<protein>
    <submittedName>
        <fullName evidence="3">Tetratricopeptide repeat protein</fullName>
    </submittedName>
</protein>
<sequence>MKRYIYLLLAIILPTITVAQRIRVAAPRQVVVGEEFQVEYTVYTDNIDGFKLAKIPDGIEILAGPYIGKQSSYQVINGHTSSSSSITYDYVFVATKKGNFTLPPAKITINGQNLASTPVKLSAFGNANINRSANGKGQYADEIEVTRPESKTVGSKDLFIKVSANKTKVYEQEPIVLTYKVYTSVNLISLAGKMPDLTGFHIQEVKLPQQKSFHTEIVKGRKYQCTTWSQYVLFPLVPGKTKIPSITFHGTIRPGFDDFDPFAFMSDGGDINKDIIAPGLTLKIIPLPQKPVGFSGGVGKLNITAQLNNDEVKEGDPINLRVIISGQGNLKLLKQPIVGFPKDFDVYDAKVSDKTTLGVNGTEGSIVYDFMAVPHKKGVYEIPAIEYIYFDTSSNSYKTIQTRAFKIKVAKGNGIFDDLSAITKNNWSDIRAIKTGRTKNIFSYSFFGSVFFWLTLFFIVISFVVMLQWLKKRSHMQADIVFLKGKNARKVAIVRMHNARQLMERGKSTEFYDEVLHALWGYVSNKLDIPVERLSRNNIRETFSQKNVGEQTINKFIEALDECEFQRYAPGDERGNMKSTYESALSAITDIEETMKKKTKDVHSNILLWMFFIQFFICILWSSNAFSQKKTDADKAYQSGNYEQAIHIYQSLLSKEATADLFYNLGNAYYKHNDITKSIIAYERALRLSPSDEDILFNLNLAQSKTIDRIPPKPEMFFVSWTKALINLLSIDGWAYLGLISLFFALALTLVYLFESKLKWKKIGFFLAVSCFLLFIFSNVFALYQRSELLNNDSAIVISPMAEVKLTPSNKSASLMIIHEGTRVNITDRNIRDWRGITLANGDSGWIKSDMIEEI</sequence>
<dbReference type="Gene3D" id="2.30.30.40">
    <property type="entry name" value="SH3 Domains"/>
    <property type="match status" value="1"/>
</dbReference>
<keyword evidence="2" id="KW-0472">Membrane</keyword>
<comment type="caution">
    <text evidence="3">The sequence shown here is derived from an EMBL/GenBank/DDBJ whole genome shotgun (WGS) entry which is preliminary data.</text>
</comment>
<dbReference type="OrthoDB" id="2079210at2"/>
<keyword evidence="2" id="KW-1133">Transmembrane helix</keyword>
<dbReference type="PROSITE" id="PS50293">
    <property type="entry name" value="TPR_REGION"/>
    <property type="match status" value="1"/>
</dbReference>
<dbReference type="InterPro" id="IPR011990">
    <property type="entry name" value="TPR-like_helical_dom_sf"/>
</dbReference>
<evidence type="ECO:0000313" key="3">
    <source>
        <dbReference type="EMBL" id="TXJ62293.1"/>
    </source>
</evidence>
<keyword evidence="4" id="KW-1185">Reference proteome</keyword>
<name>A0A5C8GJZ9_9BACT</name>
<keyword evidence="1" id="KW-0802">TPR repeat</keyword>
<evidence type="ECO:0000256" key="2">
    <source>
        <dbReference type="SAM" id="Phobius"/>
    </source>
</evidence>
<dbReference type="Pfam" id="PF13432">
    <property type="entry name" value="TPR_16"/>
    <property type="match status" value="1"/>
</dbReference>
<evidence type="ECO:0000313" key="4">
    <source>
        <dbReference type="Proteomes" id="UP000321612"/>
    </source>
</evidence>
<dbReference type="RefSeq" id="WP_130828792.1">
    <property type="nucleotide sequence ID" value="NZ_SDIK01000035.1"/>
</dbReference>
<feature type="transmembrane region" description="Helical" evidence="2">
    <location>
        <begin position="441"/>
        <end position="467"/>
    </location>
</feature>
<dbReference type="Gene3D" id="1.25.40.10">
    <property type="entry name" value="Tetratricopeptide repeat domain"/>
    <property type="match status" value="1"/>
</dbReference>
<organism evidence="3 4">
    <name type="scientific">Prevotella brunnea</name>
    <dbReference type="NCBI Taxonomy" id="2508867"/>
    <lineage>
        <taxon>Bacteria</taxon>
        <taxon>Pseudomonadati</taxon>
        <taxon>Bacteroidota</taxon>
        <taxon>Bacteroidia</taxon>
        <taxon>Bacteroidales</taxon>
        <taxon>Prevotellaceae</taxon>
        <taxon>Prevotella</taxon>
    </lineage>
</organism>
<evidence type="ECO:0000256" key="1">
    <source>
        <dbReference type="PROSITE-ProRule" id="PRU00339"/>
    </source>
</evidence>
<dbReference type="Pfam" id="PF13584">
    <property type="entry name" value="BatD"/>
    <property type="match status" value="3"/>
</dbReference>
<proteinExistence type="predicted"/>
<dbReference type="AlphaFoldDB" id="A0A5C8GJZ9"/>